<sequence length="191" mass="22427">MEKQELYELLDMKDGEDFQYFENMSELLESEAEIGTDEIFELLQEVDMNTFTELMDGYFDEVDRSVPDSEVDLFTLLQTIRRSLTGMAETAGRQEDREERNEILVQLADEIEKFREWYNTSSEAECVNEMTDENRTLPVRDALLLVREEPFTGDTYRFDFQNVLDYDLDEYIMSYGDLVRGDEGDGEGDEE</sequence>
<evidence type="ECO:0000313" key="1">
    <source>
        <dbReference type="EMBL" id="SFU29556.1"/>
    </source>
</evidence>
<dbReference type="OrthoDB" id="1769147at2"/>
<dbReference type="AlphaFoldDB" id="A0A1I7F048"/>
<protein>
    <submittedName>
        <fullName evidence="1">Uncharacterized protein</fullName>
    </submittedName>
</protein>
<organism evidence="1 2">
    <name type="scientific">Eubacterium pyruvativorans</name>
    <dbReference type="NCBI Taxonomy" id="155865"/>
    <lineage>
        <taxon>Bacteria</taxon>
        <taxon>Bacillati</taxon>
        <taxon>Bacillota</taxon>
        <taxon>Clostridia</taxon>
        <taxon>Eubacteriales</taxon>
        <taxon>Eubacteriaceae</taxon>
        <taxon>Eubacterium</taxon>
    </lineage>
</organism>
<dbReference type="EMBL" id="FPBT01000001">
    <property type="protein sequence ID" value="SFU29556.1"/>
    <property type="molecule type" value="Genomic_DNA"/>
</dbReference>
<evidence type="ECO:0000313" key="2">
    <source>
        <dbReference type="Proteomes" id="UP000198817"/>
    </source>
</evidence>
<keyword evidence="2" id="KW-1185">Reference proteome</keyword>
<dbReference type="Proteomes" id="UP000198817">
    <property type="component" value="Unassembled WGS sequence"/>
</dbReference>
<gene>
    <name evidence="1" type="ORF">SAMN05216508_101154</name>
</gene>
<name>A0A1I7F048_9FIRM</name>
<dbReference type="STRING" id="155865.SAMN05216515_10511"/>
<dbReference type="RefSeq" id="WP_090161344.1">
    <property type="nucleotide sequence ID" value="NZ_CACVNK010000007.1"/>
</dbReference>
<accession>A0A1I7F048</accession>
<proteinExistence type="predicted"/>
<dbReference type="GeneID" id="78353593"/>
<reference evidence="1 2" key="1">
    <citation type="submission" date="2016-10" db="EMBL/GenBank/DDBJ databases">
        <authorList>
            <person name="de Groot N.N."/>
        </authorList>
    </citation>
    <scope>NUCLEOTIDE SEQUENCE [LARGE SCALE GENOMIC DNA]</scope>
    <source>
        <strain evidence="1 2">KHGC13</strain>
    </source>
</reference>